<dbReference type="PROSITE" id="PS50043">
    <property type="entry name" value="HTH_LUXR_2"/>
    <property type="match status" value="1"/>
</dbReference>
<evidence type="ECO:0000256" key="2">
    <source>
        <dbReference type="ARBA" id="ARBA00023125"/>
    </source>
</evidence>
<dbReference type="Proteomes" id="UP000295709">
    <property type="component" value="Unassembled WGS sequence"/>
</dbReference>
<dbReference type="Pfam" id="PF00196">
    <property type="entry name" value="GerE"/>
    <property type="match status" value="1"/>
</dbReference>
<evidence type="ECO:0000313" key="6">
    <source>
        <dbReference type="EMBL" id="TDX95017.1"/>
    </source>
</evidence>
<reference evidence="6 8" key="2">
    <citation type="submission" date="2019-03" db="EMBL/GenBank/DDBJ databases">
        <title>Genomic Encyclopedia of Archaeal and Bacterial Type Strains, Phase II (KMG-II): from individual species to whole genera.</title>
        <authorList>
            <person name="Goeker M."/>
        </authorList>
    </citation>
    <scope>NUCLEOTIDE SEQUENCE [LARGE SCALE GENOMIC DNA]</scope>
    <source>
        <strain evidence="6 8">DSM 15235</strain>
    </source>
</reference>
<dbReference type="OrthoDB" id="1727128at2"/>
<dbReference type="GO" id="GO:0006355">
    <property type="term" value="P:regulation of DNA-templated transcription"/>
    <property type="evidence" value="ECO:0007669"/>
    <property type="project" value="InterPro"/>
</dbReference>
<dbReference type="CDD" id="cd06170">
    <property type="entry name" value="LuxR_C_like"/>
    <property type="match status" value="1"/>
</dbReference>
<dbReference type="PRINTS" id="PR00038">
    <property type="entry name" value="HTHLUXR"/>
</dbReference>
<dbReference type="EMBL" id="RJTX01000001">
    <property type="protein sequence ID" value="ROI00044.1"/>
    <property type="molecule type" value="Genomic_DNA"/>
</dbReference>
<keyword evidence="3" id="KW-0804">Transcription</keyword>
<dbReference type="InterPro" id="IPR036388">
    <property type="entry name" value="WH-like_DNA-bd_sf"/>
</dbReference>
<dbReference type="SUPFAM" id="SSF46894">
    <property type="entry name" value="C-terminal effector domain of the bipartite response regulators"/>
    <property type="match status" value="1"/>
</dbReference>
<dbReference type="Proteomes" id="UP000269375">
    <property type="component" value="Unassembled WGS sequence"/>
</dbReference>
<name>A0A3N0W4P6_9FLAO</name>
<accession>A0A3N0W4P6</accession>
<organism evidence="5 7">
    <name type="scientific">Chryseobacterium daecheongense</name>
    <dbReference type="NCBI Taxonomy" id="192389"/>
    <lineage>
        <taxon>Bacteria</taxon>
        <taxon>Pseudomonadati</taxon>
        <taxon>Bacteroidota</taxon>
        <taxon>Flavobacteriia</taxon>
        <taxon>Flavobacteriales</taxon>
        <taxon>Weeksellaceae</taxon>
        <taxon>Chryseobacterium group</taxon>
        <taxon>Chryseobacterium</taxon>
    </lineage>
</organism>
<gene>
    <name evidence="6" type="ORF">BCF50_0790</name>
    <name evidence="5" type="ORF">EGI05_03910</name>
</gene>
<proteinExistence type="predicted"/>
<dbReference type="InterPro" id="IPR000792">
    <property type="entry name" value="Tscrpt_reg_LuxR_C"/>
</dbReference>
<dbReference type="PANTHER" id="PTHR44688">
    <property type="entry name" value="DNA-BINDING TRANSCRIPTIONAL ACTIVATOR DEVR_DOSR"/>
    <property type="match status" value="1"/>
</dbReference>
<dbReference type="Gene3D" id="1.10.10.10">
    <property type="entry name" value="Winged helix-like DNA-binding domain superfamily/Winged helix DNA-binding domain"/>
    <property type="match status" value="1"/>
</dbReference>
<reference evidence="7" key="1">
    <citation type="submission" date="2018-11" db="EMBL/GenBank/DDBJ databases">
        <title>Proposal to divide the Flavobacteriaceae and reorganize its genera based on Amino Acid Identity values calculated from whole genome sequences.</title>
        <authorList>
            <person name="Nicholson A.C."/>
            <person name="Gulvik C.A."/>
            <person name="Whitney A.M."/>
            <person name="Humrighouse B.W."/>
            <person name="Bell M."/>
            <person name="Holmes B."/>
            <person name="Steigerwalt A."/>
            <person name="Villarma A."/>
            <person name="Sheth M."/>
            <person name="Batra D."/>
            <person name="Pryor J."/>
            <person name="Bernardet J.-F."/>
            <person name="Hugo C."/>
            <person name="Kampfer P."/>
            <person name="Newman J."/>
            <person name="Mcquiston J.R."/>
        </authorList>
    </citation>
    <scope>NUCLEOTIDE SEQUENCE [LARGE SCALE GENOMIC DNA]</scope>
    <source>
        <strain evidence="7">DSM 15235</strain>
    </source>
</reference>
<dbReference type="AlphaFoldDB" id="A0A3N0W4P6"/>
<evidence type="ECO:0000256" key="3">
    <source>
        <dbReference type="ARBA" id="ARBA00023163"/>
    </source>
</evidence>
<evidence type="ECO:0000313" key="7">
    <source>
        <dbReference type="Proteomes" id="UP000269375"/>
    </source>
</evidence>
<dbReference type="Gene3D" id="3.30.450.20">
    <property type="entry name" value="PAS domain"/>
    <property type="match status" value="1"/>
</dbReference>
<dbReference type="EMBL" id="SOQW01000001">
    <property type="protein sequence ID" value="TDX95017.1"/>
    <property type="molecule type" value="Genomic_DNA"/>
</dbReference>
<dbReference type="PANTHER" id="PTHR44688:SF16">
    <property type="entry name" value="DNA-BINDING TRANSCRIPTIONAL ACTIVATOR DEVR_DOSR"/>
    <property type="match status" value="1"/>
</dbReference>
<keyword evidence="1" id="KW-0805">Transcription regulation</keyword>
<dbReference type="RefSeq" id="WP_123261748.1">
    <property type="nucleotide sequence ID" value="NZ_RJTX01000001.1"/>
</dbReference>
<keyword evidence="2" id="KW-0238">DNA-binding</keyword>
<evidence type="ECO:0000313" key="5">
    <source>
        <dbReference type="EMBL" id="ROI00044.1"/>
    </source>
</evidence>
<keyword evidence="8" id="KW-1185">Reference proteome</keyword>
<dbReference type="InterPro" id="IPR016032">
    <property type="entry name" value="Sig_transdc_resp-reg_C-effctor"/>
</dbReference>
<protein>
    <submittedName>
        <fullName evidence="5">Helix-turn-helix transcriptional regulator</fullName>
    </submittedName>
    <submittedName>
        <fullName evidence="6">Regulatory LuxR family protein</fullName>
    </submittedName>
</protein>
<sequence length="252" mass="29711">MEDINRFFSKKNTVENVSENELYKSGDYLNVIKAFSRITYKSIYVIDYQKKTFEYVSENPLFLCNHTPQEVEAMGYAFYFRHVTKDDLELLFKINEIGFDFYEKLPVEERMLYTISYDFHIVNESKNAVLINHKLTPLFLSPDGKMWKAMCIVSLSHNYTSGNISIFKQGADDLWKYNIQEEKWVKEEKIKLSERESEILRLYAQGLTINEIASKIFVTADTVKFHRRKLFDKLGVNNITEALSYATNYKLL</sequence>
<evidence type="ECO:0000259" key="4">
    <source>
        <dbReference type="PROSITE" id="PS50043"/>
    </source>
</evidence>
<comment type="caution">
    <text evidence="5">The sequence shown here is derived from an EMBL/GenBank/DDBJ whole genome shotgun (WGS) entry which is preliminary data.</text>
</comment>
<dbReference type="GO" id="GO:0003677">
    <property type="term" value="F:DNA binding"/>
    <property type="evidence" value="ECO:0007669"/>
    <property type="project" value="UniProtKB-KW"/>
</dbReference>
<evidence type="ECO:0000256" key="1">
    <source>
        <dbReference type="ARBA" id="ARBA00023015"/>
    </source>
</evidence>
<evidence type="ECO:0000313" key="8">
    <source>
        <dbReference type="Proteomes" id="UP000295709"/>
    </source>
</evidence>
<feature type="domain" description="HTH luxR-type" evidence="4">
    <location>
        <begin position="185"/>
        <end position="250"/>
    </location>
</feature>
<dbReference type="SMART" id="SM00421">
    <property type="entry name" value="HTH_LUXR"/>
    <property type="match status" value="1"/>
</dbReference>